<evidence type="ECO:0000313" key="2">
    <source>
        <dbReference type="EMBL" id="EEN42694.1"/>
    </source>
</evidence>
<accession>C3ZXN1</accession>
<dbReference type="STRING" id="7739.C3ZXN1"/>
<reference evidence="2" key="1">
    <citation type="journal article" date="2008" name="Nature">
        <title>The amphioxus genome and the evolution of the chordate karyotype.</title>
        <authorList>
            <consortium name="US DOE Joint Genome Institute (JGI-PGF)"/>
            <person name="Putnam N.H."/>
            <person name="Butts T."/>
            <person name="Ferrier D.E.K."/>
            <person name="Furlong R.F."/>
            <person name="Hellsten U."/>
            <person name="Kawashima T."/>
            <person name="Robinson-Rechavi M."/>
            <person name="Shoguchi E."/>
            <person name="Terry A."/>
            <person name="Yu J.-K."/>
            <person name="Benito-Gutierrez E.L."/>
            <person name="Dubchak I."/>
            <person name="Garcia-Fernandez J."/>
            <person name="Gibson-Brown J.J."/>
            <person name="Grigoriev I.V."/>
            <person name="Horton A.C."/>
            <person name="de Jong P.J."/>
            <person name="Jurka J."/>
            <person name="Kapitonov V.V."/>
            <person name="Kohara Y."/>
            <person name="Kuroki Y."/>
            <person name="Lindquist E."/>
            <person name="Lucas S."/>
            <person name="Osoegawa K."/>
            <person name="Pennacchio L.A."/>
            <person name="Salamov A.A."/>
            <person name="Satou Y."/>
            <person name="Sauka-Spengler T."/>
            <person name="Schmutz J."/>
            <person name="Shin-I T."/>
            <person name="Toyoda A."/>
            <person name="Bronner-Fraser M."/>
            <person name="Fujiyama A."/>
            <person name="Holland L.Z."/>
            <person name="Holland P.W.H."/>
            <person name="Satoh N."/>
            <person name="Rokhsar D.S."/>
        </authorList>
    </citation>
    <scope>NUCLEOTIDE SEQUENCE [LARGE SCALE GENOMIC DNA]</scope>
    <source>
        <strain evidence="2">S238N-H82</strain>
        <tissue evidence="2">Testes</tissue>
    </source>
</reference>
<feature type="compositionally biased region" description="Polar residues" evidence="1">
    <location>
        <begin position="232"/>
        <end position="242"/>
    </location>
</feature>
<organism>
    <name type="scientific">Branchiostoma floridae</name>
    <name type="common">Florida lancelet</name>
    <name type="synonym">Amphioxus</name>
    <dbReference type="NCBI Taxonomy" id="7739"/>
    <lineage>
        <taxon>Eukaryota</taxon>
        <taxon>Metazoa</taxon>
        <taxon>Chordata</taxon>
        <taxon>Cephalochordata</taxon>
        <taxon>Leptocardii</taxon>
        <taxon>Amphioxiformes</taxon>
        <taxon>Branchiostomatidae</taxon>
        <taxon>Branchiostoma</taxon>
    </lineage>
</organism>
<proteinExistence type="predicted"/>
<feature type="region of interest" description="Disordered" evidence="1">
    <location>
        <begin position="203"/>
        <end position="242"/>
    </location>
</feature>
<sequence length="242" mass="27331">MVSELCALAVPVPAATPHLITHFPDRFLGNAEEDFPVWLGKFEIYADAHQYTPDVRVRILPTFLDGPALTYLQALDQDVRRDYSKLLAALSQAFSQDRYTFTFRQSLAQRRRQPGESFMVFAAELTRLVRRAHPTYNEPAIRGQTLQHFIQGVDPATRLRVMERGAPTIDEAVEIATLYERTGSGCLCAAGHSSEWVQAYQSGRNPAAHQKVQQNQAEARRDKRHLRERQRGTTSSAPDGRP</sequence>
<gene>
    <name evidence="2" type="ORF">BRAFLDRAFT_105490</name>
</gene>
<evidence type="ECO:0000256" key="1">
    <source>
        <dbReference type="SAM" id="MobiDB-lite"/>
    </source>
</evidence>
<protein>
    <recommendedName>
        <fullName evidence="3">Retrotransposon gag domain-containing protein</fullName>
    </recommendedName>
</protein>
<dbReference type="PANTHER" id="PTHR33223:SF6">
    <property type="entry name" value="CCHC-TYPE DOMAIN-CONTAINING PROTEIN"/>
    <property type="match status" value="1"/>
</dbReference>
<dbReference type="AlphaFoldDB" id="C3ZXN1"/>
<dbReference type="eggNOG" id="ENOG502RTT5">
    <property type="taxonomic scope" value="Eukaryota"/>
</dbReference>
<dbReference type="InParanoid" id="C3ZXN1"/>
<dbReference type="PANTHER" id="PTHR33223">
    <property type="entry name" value="CCHC-TYPE DOMAIN-CONTAINING PROTEIN"/>
    <property type="match status" value="1"/>
</dbReference>
<dbReference type="EMBL" id="GG666714">
    <property type="protein sequence ID" value="EEN42694.1"/>
    <property type="molecule type" value="Genomic_DNA"/>
</dbReference>
<name>C3ZXN1_BRAFL</name>
<evidence type="ECO:0008006" key="3">
    <source>
        <dbReference type="Google" id="ProtNLM"/>
    </source>
</evidence>